<dbReference type="EMBL" id="JAKUCV010005000">
    <property type="protein sequence ID" value="KAJ4833197.1"/>
    <property type="molecule type" value="Genomic_DNA"/>
</dbReference>
<feature type="non-terminal residue" evidence="1">
    <location>
        <position position="112"/>
    </location>
</feature>
<reference evidence="1" key="2">
    <citation type="journal article" date="2023" name="Plants (Basel)">
        <title>Annotation of the Turnera subulata (Passifloraceae) Draft Genome Reveals the S-Locus Evolved after the Divergence of Turneroideae from Passifloroideae in a Stepwise Manner.</title>
        <authorList>
            <person name="Henning P.M."/>
            <person name="Roalson E.H."/>
            <person name="Mir W."/>
            <person name="McCubbin A.G."/>
            <person name="Shore J.S."/>
        </authorList>
    </citation>
    <scope>NUCLEOTIDE SEQUENCE</scope>
    <source>
        <strain evidence="1">F60SS</strain>
    </source>
</reference>
<dbReference type="AlphaFoldDB" id="A0A9Q0FMK3"/>
<evidence type="ECO:0000313" key="2">
    <source>
        <dbReference type="Proteomes" id="UP001141552"/>
    </source>
</evidence>
<sequence>GTDCLVCESYCLPGDGWWKSCDVVLQGLLRPGDMQLILIKESRGFSAQQHPKEAQISDHTAPSVKRICSSSSSYLAWHSRKKHKFLDCSFHLFSVLTQGMTTAYMRVSYRRI</sequence>
<evidence type="ECO:0000313" key="1">
    <source>
        <dbReference type="EMBL" id="KAJ4833197.1"/>
    </source>
</evidence>
<gene>
    <name evidence="1" type="ORF">Tsubulata_025373</name>
</gene>
<organism evidence="1 2">
    <name type="scientific">Turnera subulata</name>
    <dbReference type="NCBI Taxonomy" id="218843"/>
    <lineage>
        <taxon>Eukaryota</taxon>
        <taxon>Viridiplantae</taxon>
        <taxon>Streptophyta</taxon>
        <taxon>Embryophyta</taxon>
        <taxon>Tracheophyta</taxon>
        <taxon>Spermatophyta</taxon>
        <taxon>Magnoliopsida</taxon>
        <taxon>eudicotyledons</taxon>
        <taxon>Gunneridae</taxon>
        <taxon>Pentapetalae</taxon>
        <taxon>rosids</taxon>
        <taxon>fabids</taxon>
        <taxon>Malpighiales</taxon>
        <taxon>Passifloraceae</taxon>
        <taxon>Turnera</taxon>
    </lineage>
</organism>
<name>A0A9Q0FMK3_9ROSI</name>
<keyword evidence="2" id="KW-1185">Reference proteome</keyword>
<comment type="caution">
    <text evidence="1">The sequence shown here is derived from an EMBL/GenBank/DDBJ whole genome shotgun (WGS) entry which is preliminary data.</text>
</comment>
<dbReference type="Proteomes" id="UP001141552">
    <property type="component" value="Unassembled WGS sequence"/>
</dbReference>
<accession>A0A9Q0FMK3</accession>
<proteinExistence type="predicted"/>
<protein>
    <submittedName>
        <fullName evidence="1">Uncharacterized protein</fullName>
    </submittedName>
</protein>
<reference evidence="1" key="1">
    <citation type="submission" date="2022-02" db="EMBL/GenBank/DDBJ databases">
        <authorList>
            <person name="Henning P.M."/>
            <person name="McCubbin A.G."/>
            <person name="Shore J.S."/>
        </authorList>
    </citation>
    <scope>NUCLEOTIDE SEQUENCE</scope>
    <source>
        <strain evidence="1">F60SS</strain>
        <tissue evidence="1">Leaves</tissue>
    </source>
</reference>